<organism evidence="3 4">
    <name type="scientific">Candidatus Merdiplasma excrementigallinarum</name>
    <dbReference type="NCBI Taxonomy" id="2840864"/>
    <lineage>
        <taxon>Bacteria</taxon>
        <taxon>Bacillati</taxon>
        <taxon>Bacillota</taxon>
        <taxon>Clostridia</taxon>
        <taxon>Lachnospirales</taxon>
        <taxon>Lachnospiraceae</taxon>
        <taxon>Lachnospiraceae incertae sedis</taxon>
        <taxon>Candidatus Merdiplasma</taxon>
    </lineage>
</organism>
<feature type="compositionally biased region" description="Polar residues" evidence="1">
    <location>
        <begin position="35"/>
        <end position="44"/>
    </location>
</feature>
<accession>A0A9D1P0L5</accession>
<feature type="signal peptide" evidence="2">
    <location>
        <begin position="1"/>
        <end position="33"/>
    </location>
</feature>
<feature type="compositionally biased region" description="Low complexity" evidence="1">
    <location>
        <begin position="92"/>
        <end position="111"/>
    </location>
</feature>
<sequence>MHKKMKGRQRKAAACFLTAALVLSAVPAPSVLADTETSSETVQQEIREEESAVTVTSGMEVSEETDSQTVPLTEQNTETETQVETETETQTEQETQTETQTEVQLETPGETETSEVETESVTEKSTDLEPTETEDETKVPVTPPSQTQSVVGSDNLTSIPTQNIVPYAAVYSGNGYTWDFNTGILTVTNNDGVENAMNDVYHIYPSGMNLKQIVVGSGVTRITYSSWMNALGGAPNLTSYSSDFSQAINLTEIESRALCLPYITGNINLSNCINLTSIGDMSFWAEKTVNITGCVNLTSIGSGFQVTSSSIWLTSLSVNGSIFDGFDRTASVSTNIGDRAEETITLNAGVLNVFNGASITVSNGTEEVAKGKAGENLTVPLESGANKLTLTVTWQNYSKSYSVQVNNTLLENSITNKNYTISYVHGDSIPEPMKENFNCANQNAALSFVWYKGTTVLTGKPSDPGEYALVVTAPADNQYASAELRLPIIIDSASYHVTIPSDATAGGYAVSITTSNFKVGENGRVRVTVSDGADDGTVTLTRQNTGTENAAQITSQMFNQKENGSLLKTADTVALYDKDQNLLDGTTGKLYFAAPTESNIAAGTYLGTVTFQISYEIASN</sequence>
<dbReference type="EMBL" id="DVOS01000064">
    <property type="protein sequence ID" value="HIV23852.1"/>
    <property type="molecule type" value="Genomic_DNA"/>
</dbReference>
<evidence type="ECO:0000313" key="4">
    <source>
        <dbReference type="Proteomes" id="UP000886889"/>
    </source>
</evidence>
<keyword evidence="2" id="KW-0732">Signal</keyword>
<feature type="chain" id="PRO_5039063727" evidence="2">
    <location>
        <begin position="34"/>
        <end position="620"/>
    </location>
</feature>
<feature type="region of interest" description="Disordered" evidence="1">
    <location>
        <begin position="33"/>
        <end position="157"/>
    </location>
</feature>
<protein>
    <submittedName>
        <fullName evidence="3">Uncharacterized protein</fullName>
    </submittedName>
</protein>
<reference evidence="3" key="1">
    <citation type="submission" date="2020-10" db="EMBL/GenBank/DDBJ databases">
        <authorList>
            <person name="Gilroy R."/>
        </authorList>
    </citation>
    <scope>NUCLEOTIDE SEQUENCE</scope>
    <source>
        <strain evidence="3">ChiBcec6-7307</strain>
    </source>
</reference>
<feature type="compositionally biased region" description="Acidic residues" evidence="1">
    <location>
        <begin position="81"/>
        <end position="91"/>
    </location>
</feature>
<gene>
    <name evidence="3" type="ORF">IAC80_07905</name>
</gene>
<feature type="compositionally biased region" description="Polar residues" evidence="1">
    <location>
        <begin position="144"/>
        <end position="157"/>
    </location>
</feature>
<dbReference type="AlphaFoldDB" id="A0A9D1P0L5"/>
<comment type="caution">
    <text evidence="3">The sequence shown here is derived from an EMBL/GenBank/DDBJ whole genome shotgun (WGS) entry which is preliminary data.</text>
</comment>
<name>A0A9D1P0L5_9FIRM</name>
<dbReference type="Proteomes" id="UP000886889">
    <property type="component" value="Unassembled WGS sequence"/>
</dbReference>
<reference evidence="3" key="2">
    <citation type="journal article" date="2021" name="PeerJ">
        <title>Extensive microbial diversity within the chicken gut microbiome revealed by metagenomics and culture.</title>
        <authorList>
            <person name="Gilroy R."/>
            <person name="Ravi A."/>
            <person name="Getino M."/>
            <person name="Pursley I."/>
            <person name="Horton D.L."/>
            <person name="Alikhan N.F."/>
            <person name="Baker D."/>
            <person name="Gharbi K."/>
            <person name="Hall N."/>
            <person name="Watson M."/>
            <person name="Adriaenssens E.M."/>
            <person name="Foster-Nyarko E."/>
            <person name="Jarju S."/>
            <person name="Secka A."/>
            <person name="Antonio M."/>
            <person name="Oren A."/>
            <person name="Chaudhuri R.R."/>
            <person name="La Ragione R."/>
            <person name="Hildebrand F."/>
            <person name="Pallen M.J."/>
        </authorList>
    </citation>
    <scope>NUCLEOTIDE SEQUENCE</scope>
    <source>
        <strain evidence="3">ChiBcec6-7307</strain>
    </source>
</reference>
<evidence type="ECO:0000256" key="1">
    <source>
        <dbReference type="SAM" id="MobiDB-lite"/>
    </source>
</evidence>
<evidence type="ECO:0000256" key="2">
    <source>
        <dbReference type="SAM" id="SignalP"/>
    </source>
</evidence>
<evidence type="ECO:0000313" key="3">
    <source>
        <dbReference type="EMBL" id="HIV23852.1"/>
    </source>
</evidence>
<proteinExistence type="predicted"/>